<dbReference type="Gene3D" id="3.90.920.10">
    <property type="entry name" value="DNA primase, PRIM domain"/>
    <property type="match status" value="1"/>
</dbReference>
<dbReference type="InterPro" id="IPR052171">
    <property type="entry name" value="NHEJ_LigD"/>
</dbReference>
<reference evidence="2 3" key="1">
    <citation type="submission" date="2021-08" db="EMBL/GenBank/DDBJ databases">
        <title>The genome sequence of Chitinophaga sp. B61.</title>
        <authorList>
            <person name="Zhang X."/>
        </authorList>
    </citation>
    <scope>NUCLEOTIDE SEQUENCE [LARGE SCALE GENOMIC DNA]</scope>
    <source>
        <strain evidence="2 3">B61</strain>
    </source>
</reference>
<feature type="domain" description="DNA ligase D polymerase" evidence="1">
    <location>
        <begin position="3"/>
        <end position="96"/>
    </location>
</feature>
<dbReference type="InterPro" id="IPR014145">
    <property type="entry name" value="LigD_pol_dom"/>
</dbReference>
<dbReference type="EMBL" id="JAICCF010000001">
    <property type="protein sequence ID" value="MBW8683493.1"/>
    <property type="molecule type" value="Genomic_DNA"/>
</dbReference>
<protein>
    <recommendedName>
        <fullName evidence="1">DNA ligase D polymerase domain-containing protein</fullName>
    </recommendedName>
</protein>
<dbReference type="Proteomes" id="UP000812961">
    <property type="component" value="Unassembled WGS sequence"/>
</dbReference>
<dbReference type="Pfam" id="PF21686">
    <property type="entry name" value="LigD_Prim-Pol"/>
    <property type="match status" value="1"/>
</dbReference>
<evidence type="ECO:0000313" key="2">
    <source>
        <dbReference type="EMBL" id="MBW8683493.1"/>
    </source>
</evidence>
<keyword evidence="3" id="KW-1185">Reference proteome</keyword>
<comment type="caution">
    <text evidence="2">The sequence shown here is derived from an EMBL/GenBank/DDBJ whole genome shotgun (WGS) entry which is preliminary data.</text>
</comment>
<dbReference type="PANTHER" id="PTHR42705">
    <property type="entry name" value="BIFUNCTIONAL NON-HOMOLOGOUS END JOINING PROTEIN LIGD"/>
    <property type="match status" value="1"/>
</dbReference>
<organism evidence="2 3">
    <name type="scientific">Chitinophaga rhizophila</name>
    <dbReference type="NCBI Taxonomy" id="2866212"/>
    <lineage>
        <taxon>Bacteria</taxon>
        <taxon>Pseudomonadati</taxon>
        <taxon>Bacteroidota</taxon>
        <taxon>Chitinophagia</taxon>
        <taxon>Chitinophagales</taxon>
        <taxon>Chitinophagaceae</taxon>
        <taxon>Chitinophaga</taxon>
    </lineage>
</organism>
<evidence type="ECO:0000313" key="3">
    <source>
        <dbReference type="Proteomes" id="UP000812961"/>
    </source>
</evidence>
<accession>A0ABS7G754</accession>
<dbReference type="PANTHER" id="PTHR42705:SF2">
    <property type="entry name" value="BIFUNCTIONAL NON-HOMOLOGOUS END JOINING PROTEIN LIGD"/>
    <property type="match status" value="1"/>
</dbReference>
<gene>
    <name evidence="2" type="ORF">K1Y79_04025</name>
</gene>
<evidence type="ECO:0000259" key="1">
    <source>
        <dbReference type="Pfam" id="PF21686"/>
    </source>
</evidence>
<proteinExistence type="predicted"/>
<sequence>MQARQLAEKLAAEVLKLVPVIGTIEREKKDRGDKVYIDTSQNDHADTLAAPYCVRPYHEPLVSTPLDWSEINAKLDRWKFTMHTIEKRLKASGDLFKSVLDERIRVANSRLLSKMLNK</sequence>
<name>A0ABS7G754_9BACT</name>